<protein>
    <submittedName>
        <fullName evidence="1">Uncharacterized protein</fullName>
    </submittedName>
</protein>
<gene>
    <name evidence="1" type="ORF">METZ01_LOCUS479203</name>
</gene>
<organism evidence="1">
    <name type="scientific">marine metagenome</name>
    <dbReference type="NCBI Taxonomy" id="408172"/>
    <lineage>
        <taxon>unclassified sequences</taxon>
        <taxon>metagenomes</taxon>
        <taxon>ecological metagenomes</taxon>
    </lineage>
</organism>
<dbReference type="Pfam" id="PF22507">
    <property type="entry name" value="DUF6994"/>
    <property type="match status" value="1"/>
</dbReference>
<feature type="non-terminal residue" evidence="1">
    <location>
        <position position="1"/>
    </location>
</feature>
<dbReference type="EMBL" id="UINC01205256">
    <property type="protein sequence ID" value="SVE26349.1"/>
    <property type="molecule type" value="Genomic_DNA"/>
</dbReference>
<dbReference type="AlphaFoldDB" id="A0A383C2R9"/>
<evidence type="ECO:0000313" key="1">
    <source>
        <dbReference type="EMBL" id="SVE26349.1"/>
    </source>
</evidence>
<accession>A0A383C2R9</accession>
<dbReference type="InterPro" id="IPR054263">
    <property type="entry name" value="DUF6994"/>
</dbReference>
<proteinExistence type="predicted"/>
<name>A0A383C2R9_9ZZZZ</name>
<sequence length="209" mass="24599">PTLRRYHKILWSKPLPNGANFDLDDTVPKYLHHNSELGEFVLASDSIGHTYSRMKSMSHIVDQIPPKEINSFFSLASTIGGFILFPARKIDNKMTINGSRGFNPKIKDRFDLTLECIRRFYSNENSPLSDTLKRYHEFLDLFQDFKGYVDFFLLQDLVEENYLAIKPFLPFNGFDYPPLPNNVEEYKSYKKNMMDFLGARNQRMMRVRY</sequence>
<reference evidence="1" key="1">
    <citation type="submission" date="2018-05" db="EMBL/GenBank/DDBJ databases">
        <authorList>
            <person name="Lanie J.A."/>
            <person name="Ng W.-L."/>
            <person name="Kazmierczak K.M."/>
            <person name="Andrzejewski T.M."/>
            <person name="Davidsen T.M."/>
            <person name="Wayne K.J."/>
            <person name="Tettelin H."/>
            <person name="Glass J.I."/>
            <person name="Rusch D."/>
            <person name="Podicherti R."/>
            <person name="Tsui H.-C.T."/>
            <person name="Winkler M.E."/>
        </authorList>
    </citation>
    <scope>NUCLEOTIDE SEQUENCE</scope>
</reference>